<proteinExistence type="inferred from homology"/>
<evidence type="ECO:0000256" key="1">
    <source>
        <dbReference type="ARBA" id="ARBA00009179"/>
    </source>
</evidence>
<gene>
    <name evidence="6" type="ORF">LCGC14_1254530</name>
</gene>
<dbReference type="PANTHER" id="PTHR32060:SF30">
    <property type="entry name" value="CARBOXY-TERMINAL PROCESSING PROTEASE CTPA"/>
    <property type="match status" value="1"/>
</dbReference>
<dbReference type="InterPro" id="IPR004447">
    <property type="entry name" value="Peptidase_S41A"/>
</dbReference>
<evidence type="ECO:0000256" key="3">
    <source>
        <dbReference type="ARBA" id="ARBA00022801"/>
    </source>
</evidence>
<evidence type="ECO:0000259" key="5">
    <source>
        <dbReference type="PROSITE" id="PS50106"/>
    </source>
</evidence>
<accession>A0A0F9L2H2</accession>
<dbReference type="GO" id="GO:0007165">
    <property type="term" value="P:signal transduction"/>
    <property type="evidence" value="ECO:0007669"/>
    <property type="project" value="TreeGrafter"/>
</dbReference>
<dbReference type="InterPro" id="IPR005151">
    <property type="entry name" value="Tail-specific_protease"/>
</dbReference>
<dbReference type="SMART" id="SM00228">
    <property type="entry name" value="PDZ"/>
    <property type="match status" value="1"/>
</dbReference>
<dbReference type="PANTHER" id="PTHR32060">
    <property type="entry name" value="TAIL-SPECIFIC PROTEASE"/>
    <property type="match status" value="1"/>
</dbReference>
<sequence length="431" mass="47783">MLMLRSYFNFIWIIIIVFSLGLRDLHAQEDQKSDPDTYYQNFEEFVNVVKEIQNKYVNEVELKELMKNAYKGMLAGLDPYSQFIDSENLQELKIETEGEFDGLGIEVIIKNGFLTVLTPIVDSPAFRAGVLIGDRIIKIDGKSTRNISIREAIKLLRGEPNTKVTLTVIHEGESEHVDITINRAKIHVRSVRGARIVDEEGKIGYIAVTSFQENTIADMDSAIQDLRKQGMGSLVLDLRFNPGGLLNVARDMADKFIKKGIIVTTKGRHKSQDHEYKAHRSGTYPKFPLIILVNKGSASASEIVAGSIKDHKRGILLGTRTFGKGSVQSLIPIEDRNSALKLTTAKYYTPSGAQIDESGIEPDIKVDLTKTELKGLHTHLSRSYATDILTENGNKVSGGENKTGFVDAQLARAIDILKGTSVYAQITGEEG</sequence>
<dbReference type="GO" id="GO:0004175">
    <property type="term" value="F:endopeptidase activity"/>
    <property type="evidence" value="ECO:0007669"/>
    <property type="project" value="TreeGrafter"/>
</dbReference>
<dbReference type="InterPro" id="IPR041489">
    <property type="entry name" value="PDZ_6"/>
</dbReference>
<dbReference type="FunFam" id="2.30.42.10:FF:000063">
    <property type="entry name" value="Peptidase, S41 family"/>
    <property type="match status" value="1"/>
</dbReference>
<reference evidence="6" key="1">
    <citation type="journal article" date="2015" name="Nature">
        <title>Complex archaea that bridge the gap between prokaryotes and eukaryotes.</title>
        <authorList>
            <person name="Spang A."/>
            <person name="Saw J.H."/>
            <person name="Jorgensen S.L."/>
            <person name="Zaremba-Niedzwiedzka K."/>
            <person name="Martijn J."/>
            <person name="Lind A.E."/>
            <person name="van Eijk R."/>
            <person name="Schleper C."/>
            <person name="Guy L."/>
            <person name="Ettema T.J."/>
        </authorList>
    </citation>
    <scope>NUCLEOTIDE SEQUENCE</scope>
</reference>
<dbReference type="Pfam" id="PF17820">
    <property type="entry name" value="PDZ_6"/>
    <property type="match status" value="1"/>
</dbReference>
<dbReference type="Gene3D" id="3.30.750.44">
    <property type="match status" value="1"/>
</dbReference>
<feature type="domain" description="PDZ" evidence="5">
    <location>
        <begin position="89"/>
        <end position="157"/>
    </location>
</feature>
<dbReference type="InterPro" id="IPR001478">
    <property type="entry name" value="PDZ"/>
</dbReference>
<dbReference type="CDD" id="cd07560">
    <property type="entry name" value="Peptidase_S41_CPP"/>
    <property type="match status" value="1"/>
</dbReference>
<protein>
    <recommendedName>
        <fullName evidence="5">PDZ domain-containing protein</fullName>
    </recommendedName>
</protein>
<dbReference type="SMART" id="SM00245">
    <property type="entry name" value="TSPc"/>
    <property type="match status" value="1"/>
</dbReference>
<dbReference type="InterPro" id="IPR036034">
    <property type="entry name" value="PDZ_sf"/>
</dbReference>
<dbReference type="Gene3D" id="2.30.42.10">
    <property type="match status" value="1"/>
</dbReference>
<evidence type="ECO:0000256" key="2">
    <source>
        <dbReference type="ARBA" id="ARBA00022670"/>
    </source>
</evidence>
<keyword evidence="4" id="KW-0720">Serine protease</keyword>
<keyword evidence="3" id="KW-0378">Hydrolase</keyword>
<keyword evidence="2" id="KW-0645">Protease</keyword>
<dbReference type="Pfam" id="PF03572">
    <property type="entry name" value="Peptidase_S41"/>
    <property type="match status" value="1"/>
</dbReference>
<dbReference type="GO" id="GO:0008236">
    <property type="term" value="F:serine-type peptidase activity"/>
    <property type="evidence" value="ECO:0007669"/>
    <property type="project" value="UniProtKB-KW"/>
</dbReference>
<dbReference type="Gene3D" id="3.90.226.10">
    <property type="entry name" value="2-enoyl-CoA Hydratase, Chain A, domain 1"/>
    <property type="match status" value="1"/>
</dbReference>
<comment type="similarity">
    <text evidence="1">Belongs to the peptidase S41A family.</text>
</comment>
<dbReference type="NCBIfam" id="TIGR00225">
    <property type="entry name" value="prc"/>
    <property type="match status" value="1"/>
</dbReference>
<dbReference type="EMBL" id="LAZR01006905">
    <property type="protein sequence ID" value="KKM88854.1"/>
    <property type="molecule type" value="Genomic_DNA"/>
</dbReference>
<dbReference type="SUPFAM" id="SSF52096">
    <property type="entry name" value="ClpP/crotonase"/>
    <property type="match status" value="1"/>
</dbReference>
<dbReference type="FunFam" id="3.90.226.10:FF:000029">
    <property type="entry name" value="Peptidase, S41 family"/>
    <property type="match status" value="1"/>
</dbReference>
<dbReference type="Pfam" id="PF22694">
    <property type="entry name" value="CtpB_N-like"/>
    <property type="match status" value="1"/>
</dbReference>
<organism evidence="6">
    <name type="scientific">marine sediment metagenome</name>
    <dbReference type="NCBI Taxonomy" id="412755"/>
    <lineage>
        <taxon>unclassified sequences</taxon>
        <taxon>metagenomes</taxon>
        <taxon>ecological metagenomes</taxon>
    </lineage>
</organism>
<dbReference type="GO" id="GO:0006508">
    <property type="term" value="P:proteolysis"/>
    <property type="evidence" value="ECO:0007669"/>
    <property type="project" value="UniProtKB-KW"/>
</dbReference>
<evidence type="ECO:0000313" key="6">
    <source>
        <dbReference type="EMBL" id="KKM88854.1"/>
    </source>
</evidence>
<comment type="caution">
    <text evidence="6">The sequence shown here is derived from an EMBL/GenBank/DDBJ whole genome shotgun (WGS) entry which is preliminary data.</text>
</comment>
<name>A0A0F9L2H2_9ZZZZ</name>
<dbReference type="InterPro" id="IPR055210">
    <property type="entry name" value="CtpA/B_N"/>
</dbReference>
<dbReference type="CDD" id="cd06782">
    <property type="entry name" value="cpPDZ_CPP-like"/>
    <property type="match status" value="1"/>
</dbReference>
<dbReference type="SUPFAM" id="SSF50156">
    <property type="entry name" value="PDZ domain-like"/>
    <property type="match status" value="1"/>
</dbReference>
<evidence type="ECO:0000256" key="4">
    <source>
        <dbReference type="ARBA" id="ARBA00022825"/>
    </source>
</evidence>
<dbReference type="InterPro" id="IPR029045">
    <property type="entry name" value="ClpP/crotonase-like_dom_sf"/>
</dbReference>
<dbReference type="AlphaFoldDB" id="A0A0F9L2H2"/>
<dbReference type="PROSITE" id="PS50106">
    <property type="entry name" value="PDZ"/>
    <property type="match status" value="1"/>
</dbReference>
<dbReference type="GO" id="GO:0030288">
    <property type="term" value="C:outer membrane-bounded periplasmic space"/>
    <property type="evidence" value="ECO:0007669"/>
    <property type="project" value="TreeGrafter"/>
</dbReference>